<keyword evidence="2" id="KW-1185">Reference proteome</keyword>
<dbReference type="Proteomes" id="UP000050761">
    <property type="component" value="Unassembled WGS sequence"/>
</dbReference>
<name>A0A183GQT1_HELPZ</name>
<gene>
    <name evidence="1" type="ORF">HPBE_LOCUS25050</name>
</gene>
<dbReference type="AlphaFoldDB" id="A0A183GQT1"/>
<sequence>MAFFLANLAEKYCYRSLAFLTLPAVDSRKLDENLMQIELTVDNVTAFQNVYVAVGFSDDYYMVSRGRRSSALANVHIAAI</sequence>
<accession>A0A183GQT1</accession>
<dbReference type="EMBL" id="UZAH01037264">
    <property type="protein sequence ID" value="VDP48802.1"/>
    <property type="molecule type" value="Genomic_DNA"/>
</dbReference>
<proteinExistence type="predicted"/>
<protein>
    <submittedName>
        <fullName evidence="3">ANF_receptor domain-containing protein</fullName>
    </submittedName>
</protein>
<organism evidence="2 3">
    <name type="scientific">Heligmosomoides polygyrus</name>
    <name type="common">Parasitic roundworm</name>
    <dbReference type="NCBI Taxonomy" id="6339"/>
    <lineage>
        <taxon>Eukaryota</taxon>
        <taxon>Metazoa</taxon>
        <taxon>Ecdysozoa</taxon>
        <taxon>Nematoda</taxon>
        <taxon>Chromadorea</taxon>
        <taxon>Rhabditida</taxon>
        <taxon>Rhabditina</taxon>
        <taxon>Rhabditomorpha</taxon>
        <taxon>Strongyloidea</taxon>
        <taxon>Heligmosomidae</taxon>
        <taxon>Heligmosomoides</taxon>
    </lineage>
</organism>
<accession>A0A3P8DBW8</accession>
<evidence type="ECO:0000313" key="3">
    <source>
        <dbReference type="WBParaSite" id="HPBE_0002505101-mRNA-1"/>
    </source>
</evidence>
<evidence type="ECO:0000313" key="2">
    <source>
        <dbReference type="Proteomes" id="UP000050761"/>
    </source>
</evidence>
<reference evidence="3" key="2">
    <citation type="submission" date="2019-09" db="UniProtKB">
        <authorList>
            <consortium name="WormBaseParasite"/>
        </authorList>
    </citation>
    <scope>IDENTIFICATION</scope>
</reference>
<evidence type="ECO:0000313" key="1">
    <source>
        <dbReference type="EMBL" id="VDP48802.1"/>
    </source>
</evidence>
<reference evidence="1 2" key="1">
    <citation type="submission" date="2018-11" db="EMBL/GenBank/DDBJ databases">
        <authorList>
            <consortium name="Pathogen Informatics"/>
        </authorList>
    </citation>
    <scope>NUCLEOTIDE SEQUENCE [LARGE SCALE GENOMIC DNA]</scope>
</reference>
<dbReference type="WBParaSite" id="HPBE_0002505101-mRNA-1">
    <property type="protein sequence ID" value="HPBE_0002505101-mRNA-1"/>
    <property type="gene ID" value="HPBE_0002505101"/>
</dbReference>